<feature type="domain" description="ABC3 transporter permease C-terminal" evidence="7">
    <location>
        <begin position="276"/>
        <end position="394"/>
    </location>
</feature>
<dbReference type="Pfam" id="PF02687">
    <property type="entry name" value="FtsX"/>
    <property type="match status" value="2"/>
</dbReference>
<comment type="caution">
    <text evidence="9">The sequence shown here is derived from an EMBL/GenBank/DDBJ whole genome shotgun (WGS) entry which is preliminary data.</text>
</comment>
<evidence type="ECO:0000256" key="2">
    <source>
        <dbReference type="ARBA" id="ARBA00022475"/>
    </source>
</evidence>
<keyword evidence="2" id="KW-1003">Cell membrane</keyword>
<dbReference type="EMBL" id="LBIC01000005">
    <property type="protein sequence ID" value="KKW91770.1"/>
    <property type="molecule type" value="Genomic_DNA"/>
</dbReference>
<comment type="subcellular location">
    <subcellularLocation>
        <location evidence="1">Cell membrane</location>
        <topology evidence="1">Multi-pass membrane protein</topology>
    </subcellularLocation>
</comment>
<gene>
    <name evidence="9" type="ORF">YP76_11645</name>
</gene>
<keyword evidence="10" id="KW-1185">Reference proteome</keyword>
<dbReference type="GO" id="GO:0005886">
    <property type="term" value="C:plasma membrane"/>
    <property type="evidence" value="ECO:0007669"/>
    <property type="project" value="UniProtKB-SubCell"/>
</dbReference>
<evidence type="ECO:0000256" key="1">
    <source>
        <dbReference type="ARBA" id="ARBA00004651"/>
    </source>
</evidence>
<dbReference type="Pfam" id="PF12704">
    <property type="entry name" value="MacB_PCD"/>
    <property type="match status" value="1"/>
</dbReference>
<sequence>MTVLGAEWGPGLGWRGCWRIARRDLHRGFRGLRLLFICLFLGVATLATIGGLTAAIMGEIASKGQLLLGGDVEVAMSQREASAAEKAAFRREGVSSETIRLRAMAQRVETQRAGAGHAPSAVLTELKGVDAAYPLYGTLMLKAGRAGPMRADEVVIGQALADRLDVKPGDSLRYGMATFRIHDIIADEPDRVGEGFTLGPVALTSMEGIRRTGLIQPGSLYESKYRIRMAAGLDAGAAGDRLKHAFPSAGFEIKDRDGAAPGTSRFLERMGQFLSLIGLAALAIAGIGVSNGVASYLAIKRNGIATLKILGASSADIARIYLMQIGAVAILAIGCGLAAGIVLPLGLVAAMRDILPVQPGFAIAAWPLVTSALYGLLIAFIFTMPPLAHARTLPAAALFRETVDRRRAIDRASMIAVGAAGGAAVALALGTAKEPWFAASMLGAVAAVLVLLTGIGLLVRYVARRAPAPRRPLARLAVANLHRPGAQTSALVVALGLGLTLFVTLAAIQSSLSSEIRDSVPRTAPDQFVLDIPIAGKDRFLSLVSQEAPGAQVNIVPTLRGTIVAYGGQRVADLKELPEGAWFLRGERGVTYSETLPEGSELVKGQWWPRNYAGPPLISLDREAAKVMGVDIGDTLTISVLGREIEARIASLRQVNWETMGFNYIMVFPPATLSSAPHSLSATITMKGASEGAMTRTLLAAFPSVSIIAVGEVVAQVTELLGQMSTAIVLAGSVAILAGIAVLIGAIAASRQTRAYDSVILKTLGATRGQILGAQAIEYALLAGVLALVALGLGLAAAWFVIVEIFHFGWAPDWVLVLSTLGMGAVLTLGIGLLGSIPLMSVRPARALRTL</sequence>
<feature type="transmembrane region" description="Helical" evidence="6">
    <location>
        <begin position="320"/>
        <end position="343"/>
    </location>
</feature>
<reference evidence="9 10" key="1">
    <citation type="submission" date="2015-04" db="EMBL/GenBank/DDBJ databases">
        <title>Genome sequence of aromatic hydrocarbons-degrading Sphingobium chungbukense DJ77.</title>
        <authorList>
            <person name="Kim Y.-C."/>
            <person name="Chae J.-C."/>
        </authorList>
    </citation>
    <scope>NUCLEOTIDE SEQUENCE [LARGE SCALE GENOMIC DNA]</scope>
    <source>
        <strain evidence="9 10">DJ77</strain>
    </source>
</reference>
<keyword evidence="5 6" id="KW-0472">Membrane</keyword>
<keyword evidence="4 6" id="KW-1133">Transmembrane helix</keyword>
<feature type="transmembrane region" description="Helical" evidence="6">
    <location>
        <begin position="814"/>
        <end position="839"/>
    </location>
</feature>
<dbReference type="Proteomes" id="UP000033874">
    <property type="component" value="Unassembled WGS sequence"/>
</dbReference>
<dbReference type="InterPro" id="IPR025857">
    <property type="entry name" value="MacB_PCD"/>
</dbReference>
<dbReference type="STRING" id="56193.YP76_11645"/>
<feature type="domain" description="ABC3 transporter permease C-terminal" evidence="7">
    <location>
        <begin position="731"/>
        <end position="841"/>
    </location>
</feature>
<dbReference type="PANTHER" id="PTHR30287:SF1">
    <property type="entry name" value="INNER MEMBRANE PROTEIN"/>
    <property type="match status" value="1"/>
</dbReference>
<dbReference type="PANTHER" id="PTHR30287">
    <property type="entry name" value="MEMBRANE COMPONENT OF PREDICTED ABC SUPERFAMILY METABOLITE UPTAKE TRANSPORTER"/>
    <property type="match status" value="1"/>
</dbReference>
<evidence type="ECO:0000256" key="4">
    <source>
        <dbReference type="ARBA" id="ARBA00022989"/>
    </source>
</evidence>
<feature type="transmembrane region" description="Helical" evidence="6">
    <location>
        <begin position="273"/>
        <end position="299"/>
    </location>
</feature>
<feature type="transmembrane region" description="Helical" evidence="6">
    <location>
        <begin position="727"/>
        <end position="749"/>
    </location>
</feature>
<dbReference type="AlphaFoldDB" id="A0A0M3APL7"/>
<organism evidence="9 10">
    <name type="scientific">Sphingobium chungbukense</name>
    <dbReference type="NCBI Taxonomy" id="56193"/>
    <lineage>
        <taxon>Bacteria</taxon>
        <taxon>Pseudomonadati</taxon>
        <taxon>Pseudomonadota</taxon>
        <taxon>Alphaproteobacteria</taxon>
        <taxon>Sphingomonadales</taxon>
        <taxon>Sphingomonadaceae</taxon>
        <taxon>Sphingobium</taxon>
    </lineage>
</organism>
<evidence type="ECO:0000256" key="6">
    <source>
        <dbReference type="SAM" id="Phobius"/>
    </source>
</evidence>
<evidence type="ECO:0000259" key="8">
    <source>
        <dbReference type="Pfam" id="PF12704"/>
    </source>
</evidence>
<dbReference type="InterPro" id="IPR003838">
    <property type="entry name" value="ABC3_permease_C"/>
</dbReference>
<evidence type="ECO:0000259" key="7">
    <source>
        <dbReference type="Pfam" id="PF02687"/>
    </source>
</evidence>
<dbReference type="PATRIC" id="fig|56193.3.peg.2419"/>
<dbReference type="InterPro" id="IPR038766">
    <property type="entry name" value="Membrane_comp_ABC_pdt"/>
</dbReference>
<feature type="transmembrane region" description="Helical" evidence="6">
    <location>
        <begin position="32"/>
        <end position="57"/>
    </location>
</feature>
<feature type="transmembrane region" description="Helical" evidence="6">
    <location>
        <begin position="408"/>
        <end position="430"/>
    </location>
</feature>
<feature type="domain" description="MacB-like periplasmic core" evidence="8">
    <location>
        <begin position="38"/>
        <end position="242"/>
    </location>
</feature>
<keyword evidence="3 6" id="KW-0812">Transmembrane</keyword>
<protein>
    <submittedName>
        <fullName evidence="9">ABC transporter permease</fullName>
    </submittedName>
</protein>
<evidence type="ECO:0000313" key="10">
    <source>
        <dbReference type="Proteomes" id="UP000033874"/>
    </source>
</evidence>
<dbReference type="RefSeq" id="WP_046763779.1">
    <property type="nucleotide sequence ID" value="NZ_LBIC01000005.1"/>
</dbReference>
<evidence type="ECO:0000256" key="3">
    <source>
        <dbReference type="ARBA" id="ARBA00022692"/>
    </source>
</evidence>
<proteinExistence type="predicted"/>
<accession>A0A0M3APL7</accession>
<feature type="transmembrane region" description="Helical" evidence="6">
    <location>
        <begin position="363"/>
        <end position="387"/>
    </location>
</feature>
<feature type="transmembrane region" description="Helical" evidence="6">
    <location>
        <begin position="436"/>
        <end position="463"/>
    </location>
</feature>
<name>A0A0M3APL7_9SPHN</name>
<feature type="transmembrane region" description="Helical" evidence="6">
    <location>
        <begin position="779"/>
        <end position="802"/>
    </location>
</feature>
<evidence type="ECO:0000313" key="9">
    <source>
        <dbReference type="EMBL" id="KKW91770.1"/>
    </source>
</evidence>
<evidence type="ECO:0000256" key="5">
    <source>
        <dbReference type="ARBA" id="ARBA00023136"/>
    </source>
</evidence>
<feature type="transmembrane region" description="Helical" evidence="6">
    <location>
        <begin position="484"/>
        <end position="508"/>
    </location>
</feature>